<reference evidence="1 2" key="1">
    <citation type="submission" date="2019-03" db="EMBL/GenBank/DDBJ databases">
        <title>Single cell metagenomics reveals metabolic interactions within the superorganism composed of flagellate Streblomastix strix and complex community of Bacteroidetes bacteria on its surface.</title>
        <authorList>
            <person name="Treitli S.C."/>
            <person name="Kolisko M."/>
            <person name="Husnik F."/>
            <person name="Keeling P."/>
            <person name="Hampl V."/>
        </authorList>
    </citation>
    <scope>NUCLEOTIDE SEQUENCE [LARGE SCALE GENOMIC DNA]</scope>
    <source>
        <strain evidence="1">ST1C</strain>
    </source>
</reference>
<name>A0A5J4X5F2_9EUKA</name>
<accession>A0A5J4X5F2</accession>
<organism evidence="1 2">
    <name type="scientific">Streblomastix strix</name>
    <dbReference type="NCBI Taxonomy" id="222440"/>
    <lineage>
        <taxon>Eukaryota</taxon>
        <taxon>Metamonada</taxon>
        <taxon>Preaxostyla</taxon>
        <taxon>Oxymonadida</taxon>
        <taxon>Streblomastigidae</taxon>
        <taxon>Streblomastix</taxon>
    </lineage>
</organism>
<evidence type="ECO:0000313" key="2">
    <source>
        <dbReference type="Proteomes" id="UP000324800"/>
    </source>
</evidence>
<dbReference type="AlphaFoldDB" id="A0A5J4X5F2"/>
<comment type="caution">
    <text evidence="1">The sequence shown here is derived from an EMBL/GenBank/DDBJ whole genome shotgun (WGS) entry which is preliminary data.</text>
</comment>
<dbReference type="EMBL" id="SNRW01000292">
    <property type="protein sequence ID" value="KAA6402052.1"/>
    <property type="molecule type" value="Genomic_DNA"/>
</dbReference>
<protein>
    <submittedName>
        <fullName evidence="1">Uncharacterized protein</fullName>
    </submittedName>
</protein>
<gene>
    <name evidence="1" type="ORF">EZS28_002417</name>
</gene>
<dbReference type="Proteomes" id="UP000324800">
    <property type="component" value="Unassembled WGS sequence"/>
</dbReference>
<evidence type="ECO:0000313" key="1">
    <source>
        <dbReference type="EMBL" id="KAA6402052.1"/>
    </source>
</evidence>
<proteinExistence type="predicted"/>
<sequence>MLGFIVVVLMCVARLLIAGCIINLIIQSSNIKSQIEWLDDPKRLVLEELINLIFKLVEFPSLEDSTQTEKVGPDKKGQVTENLQIVEFLDACQNFRKIIIFIIQISVFSSKIVIQSMIVQMSPAAKFVILVQSQKLSIGLLAGLLNPNFLVPVSVSTQTMAELHVT</sequence>